<evidence type="ECO:0000313" key="2">
    <source>
        <dbReference type="Proteomes" id="UP000230002"/>
    </source>
</evidence>
<reference evidence="1 2" key="1">
    <citation type="journal article" date="2015" name="Sci. Rep.">
        <title>Chromosome-level genome map provides insights into diverse defense mechanisms in the medicinal fungus Ganoderma sinense.</title>
        <authorList>
            <person name="Zhu Y."/>
            <person name="Xu J."/>
            <person name="Sun C."/>
            <person name="Zhou S."/>
            <person name="Xu H."/>
            <person name="Nelson D.R."/>
            <person name="Qian J."/>
            <person name="Song J."/>
            <person name="Luo H."/>
            <person name="Xiang L."/>
            <person name="Li Y."/>
            <person name="Xu Z."/>
            <person name="Ji A."/>
            <person name="Wang L."/>
            <person name="Lu S."/>
            <person name="Hayward A."/>
            <person name="Sun W."/>
            <person name="Li X."/>
            <person name="Schwartz D.C."/>
            <person name="Wang Y."/>
            <person name="Chen S."/>
        </authorList>
    </citation>
    <scope>NUCLEOTIDE SEQUENCE [LARGE SCALE GENOMIC DNA]</scope>
    <source>
        <strain evidence="1 2">ZZ0214-1</strain>
    </source>
</reference>
<organism evidence="1 2">
    <name type="scientific">Ganoderma sinense ZZ0214-1</name>
    <dbReference type="NCBI Taxonomy" id="1077348"/>
    <lineage>
        <taxon>Eukaryota</taxon>
        <taxon>Fungi</taxon>
        <taxon>Dikarya</taxon>
        <taxon>Basidiomycota</taxon>
        <taxon>Agaricomycotina</taxon>
        <taxon>Agaricomycetes</taxon>
        <taxon>Polyporales</taxon>
        <taxon>Polyporaceae</taxon>
        <taxon>Ganoderma</taxon>
    </lineage>
</organism>
<gene>
    <name evidence="1" type="ORF">GSI_00705</name>
</gene>
<sequence>MRKTAAQSFMPTNAAACRDRKVNPTRGVDDARFELVDKFTESSVQKTPMQGGLPPSAGEPVREMHVSVAHQQLKC</sequence>
<keyword evidence="2" id="KW-1185">Reference proteome</keyword>
<dbReference type="EMBL" id="AYKW01000001">
    <property type="protein sequence ID" value="PIL37013.1"/>
    <property type="molecule type" value="Genomic_DNA"/>
</dbReference>
<accession>A0A2G8STH8</accession>
<name>A0A2G8STH8_9APHY</name>
<dbReference type="AlphaFoldDB" id="A0A2G8STH8"/>
<comment type="caution">
    <text evidence="1">The sequence shown here is derived from an EMBL/GenBank/DDBJ whole genome shotgun (WGS) entry which is preliminary data.</text>
</comment>
<protein>
    <submittedName>
        <fullName evidence="1">Uncharacterized protein</fullName>
    </submittedName>
</protein>
<evidence type="ECO:0000313" key="1">
    <source>
        <dbReference type="EMBL" id="PIL37013.1"/>
    </source>
</evidence>
<proteinExistence type="predicted"/>
<dbReference type="Proteomes" id="UP000230002">
    <property type="component" value="Unassembled WGS sequence"/>
</dbReference>